<name>R9GU57_9SPHI</name>
<comment type="caution">
    <text evidence="1">The sequence shown here is derived from an EMBL/GenBank/DDBJ whole genome shotgun (WGS) entry which is preliminary data.</text>
</comment>
<protein>
    <submittedName>
        <fullName evidence="1">Uncharacterized protein</fullName>
    </submittedName>
</protein>
<dbReference type="EMBL" id="AQPN01000063">
    <property type="protein sequence ID" value="EOR95193.1"/>
    <property type="molecule type" value="Genomic_DNA"/>
</dbReference>
<organism evidence="1 2">
    <name type="scientific">Arcticibacter svalbardensis MN12-7</name>
    <dbReference type="NCBI Taxonomy" id="1150600"/>
    <lineage>
        <taxon>Bacteria</taxon>
        <taxon>Pseudomonadati</taxon>
        <taxon>Bacteroidota</taxon>
        <taxon>Sphingobacteriia</taxon>
        <taxon>Sphingobacteriales</taxon>
        <taxon>Sphingobacteriaceae</taxon>
        <taxon>Arcticibacter</taxon>
    </lineage>
</organism>
<keyword evidence="2" id="KW-1185">Reference proteome</keyword>
<accession>R9GU57</accession>
<proteinExistence type="predicted"/>
<dbReference type="AlphaFoldDB" id="R9GU57"/>
<sequence length="38" mass="4410">METLIINIPEKKNVILKHILKELGVIFQKASQSKKETF</sequence>
<evidence type="ECO:0000313" key="1">
    <source>
        <dbReference type="EMBL" id="EOR95193.1"/>
    </source>
</evidence>
<reference evidence="1 2" key="1">
    <citation type="journal article" date="2013" name="Genome Announc.">
        <title>Draft Genome Sequence of Arcticibacter svalbardensis Strain MN12-7T, a Member of the Family Sphingobacteriaceae Isolated from an Arctic Soil Sample.</title>
        <authorList>
            <person name="Shivaji S."/>
            <person name="Ara S."/>
            <person name="Prasad S."/>
            <person name="Manasa B.P."/>
            <person name="Begum Z."/>
            <person name="Singh A."/>
            <person name="Kumar Pinnaka A."/>
        </authorList>
    </citation>
    <scope>NUCLEOTIDE SEQUENCE [LARGE SCALE GENOMIC DNA]</scope>
    <source>
        <strain evidence="1 2">MN12-7</strain>
    </source>
</reference>
<dbReference type="Proteomes" id="UP000014174">
    <property type="component" value="Unassembled WGS sequence"/>
</dbReference>
<evidence type="ECO:0000313" key="2">
    <source>
        <dbReference type="Proteomes" id="UP000014174"/>
    </source>
</evidence>
<gene>
    <name evidence="1" type="ORF">ADIARSV_1681</name>
</gene>